<comment type="subcellular location">
    <subcellularLocation>
        <location evidence="9">Cytoplasm</location>
    </subcellularLocation>
</comment>
<evidence type="ECO:0000256" key="8">
    <source>
        <dbReference type="ARBA" id="ARBA00048141"/>
    </source>
</evidence>
<evidence type="ECO:0000259" key="10">
    <source>
        <dbReference type="Pfam" id="PF00696"/>
    </source>
</evidence>
<dbReference type="PIRSF" id="PIRSF000728">
    <property type="entry name" value="NAGK"/>
    <property type="match status" value="1"/>
</dbReference>
<evidence type="ECO:0000256" key="6">
    <source>
        <dbReference type="ARBA" id="ARBA00022777"/>
    </source>
</evidence>
<evidence type="ECO:0000256" key="2">
    <source>
        <dbReference type="ARBA" id="ARBA00022571"/>
    </source>
</evidence>
<dbReference type="GO" id="GO:0005737">
    <property type="term" value="C:cytoplasm"/>
    <property type="evidence" value="ECO:0007669"/>
    <property type="project" value="UniProtKB-SubCell"/>
</dbReference>
<dbReference type="Proteomes" id="UP000886881">
    <property type="component" value="Unassembled WGS sequence"/>
</dbReference>
<dbReference type="PANTHER" id="PTHR23342:SF0">
    <property type="entry name" value="N-ACETYLGLUTAMATE SYNTHASE, MITOCHONDRIAL"/>
    <property type="match status" value="1"/>
</dbReference>
<organism evidence="11 12">
    <name type="scientific">Candidatus Cryptobacteroides merdipullorum</name>
    <dbReference type="NCBI Taxonomy" id="2840771"/>
    <lineage>
        <taxon>Bacteria</taxon>
        <taxon>Pseudomonadati</taxon>
        <taxon>Bacteroidota</taxon>
        <taxon>Bacteroidia</taxon>
        <taxon>Bacteroidales</taxon>
        <taxon>Candidatus Cryptobacteroides</taxon>
    </lineage>
</organism>
<keyword evidence="4 9" id="KW-0808">Transferase</keyword>
<dbReference type="HAMAP" id="MF_00082">
    <property type="entry name" value="ArgB"/>
    <property type="match status" value="1"/>
</dbReference>
<reference evidence="11" key="1">
    <citation type="submission" date="2020-10" db="EMBL/GenBank/DDBJ databases">
        <authorList>
            <person name="Gilroy R."/>
        </authorList>
    </citation>
    <scope>NUCLEOTIDE SEQUENCE</scope>
    <source>
        <strain evidence="11">ChiHecec2B26-709</strain>
    </source>
</reference>
<keyword evidence="9" id="KW-0963">Cytoplasm</keyword>
<evidence type="ECO:0000313" key="11">
    <source>
        <dbReference type="EMBL" id="HIT47067.1"/>
    </source>
</evidence>
<keyword evidence="3 9" id="KW-0028">Amino-acid biosynthesis</keyword>
<dbReference type="Pfam" id="PF00696">
    <property type="entry name" value="AA_kinase"/>
    <property type="match status" value="1"/>
</dbReference>
<dbReference type="InterPro" id="IPR004662">
    <property type="entry name" value="AcgluKinase_fam"/>
</dbReference>
<dbReference type="AlphaFoldDB" id="A0A9D1GPE8"/>
<name>A0A9D1GPE8_9BACT</name>
<protein>
    <recommendedName>
        <fullName evidence="9">Acetylglutamate kinase</fullName>
        <ecNumber evidence="9">2.7.2.8</ecNumber>
    </recommendedName>
    <alternativeName>
        <fullName evidence="9">N-acetyl-L-glutamate 5-phosphotransferase</fullName>
    </alternativeName>
    <alternativeName>
        <fullName evidence="9">NAG kinase</fullName>
        <shortName evidence="9">NAGK</shortName>
    </alternativeName>
</protein>
<dbReference type="CDD" id="cd04238">
    <property type="entry name" value="AAK_NAGK-like"/>
    <property type="match status" value="1"/>
</dbReference>
<dbReference type="GO" id="GO:0042450">
    <property type="term" value="P:L-arginine biosynthetic process via ornithine"/>
    <property type="evidence" value="ECO:0007669"/>
    <property type="project" value="UniProtKB-UniRule"/>
</dbReference>
<accession>A0A9D1GPE8</accession>
<dbReference type="InterPro" id="IPR036393">
    <property type="entry name" value="AceGlu_kinase-like_sf"/>
</dbReference>
<sequence>MIKVVKIGGNVVDNEELLTQFCRDFAKLEGQKILVHGGGALASKMQKQLGIEPQMVEGRRVTDEQTLRIVTMVYAGWCNKHITALLQAAGCDAIGLSGCDASVITAGRRPPRLLSDGMTQLDYGFVGDVTPASVNTSAIRTLMQAGLTPVFCAINHDGRGNLLNTNADTVASSISSALNAELLYCFEKNGVLYDKFDETSVIPSIGPGKFERLKAEGRIADGMIPKLENSFAALRAGAASVVIRHSSDLLSDTGTRLTLDDQD</sequence>
<keyword evidence="5 9" id="KW-0547">Nucleotide-binding</keyword>
<reference evidence="11" key="2">
    <citation type="journal article" date="2021" name="PeerJ">
        <title>Extensive microbial diversity within the chicken gut microbiome revealed by metagenomics and culture.</title>
        <authorList>
            <person name="Gilroy R."/>
            <person name="Ravi A."/>
            <person name="Getino M."/>
            <person name="Pursley I."/>
            <person name="Horton D.L."/>
            <person name="Alikhan N.F."/>
            <person name="Baker D."/>
            <person name="Gharbi K."/>
            <person name="Hall N."/>
            <person name="Watson M."/>
            <person name="Adriaenssens E.M."/>
            <person name="Foster-Nyarko E."/>
            <person name="Jarju S."/>
            <person name="Secka A."/>
            <person name="Antonio M."/>
            <person name="Oren A."/>
            <person name="Chaudhuri R.R."/>
            <person name="La Ragione R."/>
            <person name="Hildebrand F."/>
            <person name="Pallen M.J."/>
        </authorList>
    </citation>
    <scope>NUCLEOTIDE SEQUENCE</scope>
    <source>
        <strain evidence="11">ChiHecec2B26-709</strain>
    </source>
</reference>
<dbReference type="SUPFAM" id="SSF53633">
    <property type="entry name" value="Carbamate kinase-like"/>
    <property type="match status" value="1"/>
</dbReference>
<dbReference type="GO" id="GO:0005524">
    <property type="term" value="F:ATP binding"/>
    <property type="evidence" value="ECO:0007669"/>
    <property type="project" value="UniProtKB-UniRule"/>
</dbReference>
<dbReference type="EMBL" id="DVLC01000082">
    <property type="protein sequence ID" value="HIT47067.1"/>
    <property type="molecule type" value="Genomic_DNA"/>
</dbReference>
<feature type="site" description="Transition state stabilizer" evidence="9">
    <location>
        <position position="6"/>
    </location>
</feature>
<keyword evidence="6 9" id="KW-0418">Kinase</keyword>
<feature type="site" description="Transition state stabilizer" evidence="9">
    <location>
        <position position="226"/>
    </location>
</feature>
<comment type="caution">
    <text evidence="11">The sequence shown here is derived from an EMBL/GenBank/DDBJ whole genome shotgun (WGS) entry which is preliminary data.</text>
</comment>
<dbReference type="EC" id="2.7.2.8" evidence="9"/>
<comment type="pathway">
    <text evidence="1 9">Amino-acid biosynthesis; L-arginine biosynthesis; N(2)-acetyl-L-ornithine from L-glutamate: step 2/4.</text>
</comment>
<gene>
    <name evidence="9 11" type="primary">argB</name>
    <name evidence="11" type="ORF">IAC35_04330</name>
</gene>
<dbReference type="InterPro" id="IPR001048">
    <property type="entry name" value="Asp/Glu/Uridylate_kinase"/>
</dbReference>
<feature type="binding site" evidence="9">
    <location>
        <position position="60"/>
    </location>
    <ligand>
        <name>substrate</name>
    </ligand>
</feature>
<evidence type="ECO:0000256" key="3">
    <source>
        <dbReference type="ARBA" id="ARBA00022605"/>
    </source>
</evidence>
<evidence type="ECO:0000256" key="1">
    <source>
        <dbReference type="ARBA" id="ARBA00004828"/>
    </source>
</evidence>
<keyword evidence="7 9" id="KW-0067">ATP-binding</keyword>
<evidence type="ECO:0000256" key="7">
    <source>
        <dbReference type="ARBA" id="ARBA00022840"/>
    </source>
</evidence>
<dbReference type="Gene3D" id="3.40.1160.10">
    <property type="entry name" value="Acetylglutamate kinase-like"/>
    <property type="match status" value="1"/>
</dbReference>
<keyword evidence="2 9" id="KW-0055">Arginine biosynthesis</keyword>
<comment type="function">
    <text evidence="9">Catalyzes the ATP-dependent phosphorylation of N-acetyl-L-glutamate.</text>
</comment>
<proteinExistence type="inferred from homology"/>
<comment type="catalytic activity">
    <reaction evidence="8 9">
        <text>N-acetyl-L-glutamate + ATP = N-acetyl-L-glutamyl 5-phosphate + ADP</text>
        <dbReference type="Rhea" id="RHEA:14629"/>
        <dbReference type="ChEBI" id="CHEBI:30616"/>
        <dbReference type="ChEBI" id="CHEBI:44337"/>
        <dbReference type="ChEBI" id="CHEBI:57936"/>
        <dbReference type="ChEBI" id="CHEBI:456216"/>
        <dbReference type="EC" id="2.7.2.8"/>
    </reaction>
</comment>
<evidence type="ECO:0000256" key="5">
    <source>
        <dbReference type="ARBA" id="ARBA00022741"/>
    </source>
</evidence>
<dbReference type="PANTHER" id="PTHR23342">
    <property type="entry name" value="N-ACETYLGLUTAMATE SYNTHASE"/>
    <property type="match status" value="1"/>
</dbReference>
<evidence type="ECO:0000256" key="4">
    <source>
        <dbReference type="ARBA" id="ARBA00022679"/>
    </source>
</evidence>
<feature type="binding site" evidence="9">
    <location>
        <position position="164"/>
    </location>
    <ligand>
        <name>substrate</name>
    </ligand>
</feature>
<evidence type="ECO:0000313" key="12">
    <source>
        <dbReference type="Proteomes" id="UP000886881"/>
    </source>
</evidence>
<dbReference type="InterPro" id="IPR037528">
    <property type="entry name" value="ArgB"/>
</dbReference>
<feature type="domain" description="Aspartate/glutamate/uridylate kinase" evidence="10">
    <location>
        <begin position="1"/>
        <end position="244"/>
    </location>
</feature>
<dbReference type="GO" id="GO:0003991">
    <property type="term" value="F:acetylglutamate kinase activity"/>
    <property type="evidence" value="ECO:0007669"/>
    <property type="project" value="UniProtKB-UniRule"/>
</dbReference>
<dbReference type="NCBIfam" id="TIGR00761">
    <property type="entry name" value="argB"/>
    <property type="match status" value="1"/>
</dbReference>
<feature type="binding site" evidence="9">
    <location>
        <begin position="38"/>
        <end position="39"/>
    </location>
    <ligand>
        <name>substrate</name>
    </ligand>
</feature>
<comment type="similarity">
    <text evidence="9">Belongs to the acetylglutamate kinase family. ArgB subfamily.</text>
</comment>
<evidence type="ECO:0000256" key="9">
    <source>
        <dbReference type="HAMAP-Rule" id="MF_00082"/>
    </source>
</evidence>